<dbReference type="InterPro" id="IPR027417">
    <property type="entry name" value="P-loop_NTPase"/>
</dbReference>
<dbReference type="NCBIfam" id="TIGR02759">
    <property type="entry name" value="TraD_Ftype"/>
    <property type="match status" value="1"/>
</dbReference>
<keyword evidence="3 6" id="KW-0812">Transmembrane</keyword>
<dbReference type="InterPro" id="IPR051539">
    <property type="entry name" value="T4SS-coupling_protein"/>
</dbReference>
<dbReference type="SUPFAM" id="SSF52540">
    <property type="entry name" value="P-loop containing nucleoside triphosphate hydrolases"/>
    <property type="match status" value="1"/>
</dbReference>
<name>A0A0W0RZF4_9GAMM</name>
<evidence type="ECO:0000259" key="8">
    <source>
        <dbReference type="Pfam" id="PF12615"/>
    </source>
</evidence>
<comment type="subcellular location">
    <subcellularLocation>
        <location evidence="1">Cell membrane</location>
        <topology evidence="1">Multi-pass membrane protein</topology>
    </subcellularLocation>
</comment>
<reference evidence="9 10" key="1">
    <citation type="submission" date="2015-11" db="EMBL/GenBank/DDBJ databases">
        <title>Genomic analysis of 38 Legionella species identifies large and diverse effector repertoires.</title>
        <authorList>
            <person name="Burstein D."/>
            <person name="Amaro F."/>
            <person name="Zusman T."/>
            <person name="Lifshitz Z."/>
            <person name="Cohen O."/>
            <person name="Gilbert J.A."/>
            <person name="Pupko T."/>
            <person name="Shuman H.A."/>
            <person name="Segal G."/>
        </authorList>
    </citation>
    <scope>NUCLEOTIDE SEQUENCE [LARGE SCALE GENOMIC DNA]</scope>
    <source>
        <strain evidence="9 10">ATCC 43878</strain>
    </source>
</reference>
<dbReference type="InterPro" id="IPR019476">
    <property type="entry name" value="T4SS_TraD_DNA-bd"/>
</dbReference>
<dbReference type="STRING" id="29422.Lbru_3275"/>
<dbReference type="GO" id="GO:0005886">
    <property type="term" value="C:plasma membrane"/>
    <property type="evidence" value="ECO:0007669"/>
    <property type="project" value="UniProtKB-SubCell"/>
</dbReference>
<dbReference type="EMBL" id="LNXV01000037">
    <property type="protein sequence ID" value="KTC76562.1"/>
    <property type="molecule type" value="Genomic_DNA"/>
</dbReference>
<keyword evidence="10" id="KW-1185">Reference proteome</keyword>
<feature type="transmembrane region" description="Helical" evidence="6">
    <location>
        <begin position="31"/>
        <end position="50"/>
    </location>
</feature>
<dbReference type="PATRIC" id="fig|29422.6.peg.3461"/>
<evidence type="ECO:0000256" key="6">
    <source>
        <dbReference type="SAM" id="Phobius"/>
    </source>
</evidence>
<feature type="transmembrane region" description="Helical" evidence="6">
    <location>
        <begin position="115"/>
        <end position="133"/>
    </location>
</feature>
<evidence type="ECO:0000259" key="7">
    <source>
        <dbReference type="Pfam" id="PF10412"/>
    </source>
</evidence>
<keyword evidence="2" id="KW-1003">Cell membrane</keyword>
<dbReference type="OrthoDB" id="9803543at2"/>
<evidence type="ECO:0000313" key="9">
    <source>
        <dbReference type="EMBL" id="KTC76562.1"/>
    </source>
</evidence>
<dbReference type="InterPro" id="IPR022585">
    <property type="entry name" value="TraD_N"/>
</dbReference>
<protein>
    <submittedName>
        <fullName evidence="9">Conjugative transfer protein TraD</fullName>
    </submittedName>
</protein>
<proteinExistence type="predicted"/>
<evidence type="ECO:0000256" key="5">
    <source>
        <dbReference type="ARBA" id="ARBA00023136"/>
    </source>
</evidence>
<dbReference type="Gene3D" id="1.10.8.80">
    <property type="entry name" value="Magnesium chelatase subunit I, C-Terminal domain"/>
    <property type="match status" value="1"/>
</dbReference>
<feature type="domain" description="TraD coupling protein N-terminal" evidence="8">
    <location>
        <begin position="34"/>
        <end position="126"/>
    </location>
</feature>
<dbReference type="Pfam" id="PF10412">
    <property type="entry name" value="TrwB_AAD_bind"/>
    <property type="match status" value="1"/>
</dbReference>
<dbReference type="Proteomes" id="UP000054742">
    <property type="component" value="Unassembled WGS sequence"/>
</dbReference>
<comment type="caution">
    <text evidence="9">The sequence shown here is derived from an EMBL/GenBank/DDBJ whole genome shotgun (WGS) entry which is preliminary data.</text>
</comment>
<evidence type="ECO:0000256" key="2">
    <source>
        <dbReference type="ARBA" id="ARBA00022475"/>
    </source>
</evidence>
<dbReference type="PANTHER" id="PTHR37937:SF1">
    <property type="entry name" value="CONJUGATIVE TRANSFER: DNA TRANSPORT"/>
    <property type="match status" value="1"/>
</dbReference>
<keyword evidence="5 6" id="KW-0472">Membrane</keyword>
<gene>
    <name evidence="9" type="ORF">Lbru_3275</name>
</gene>
<dbReference type="InterPro" id="IPR014128">
    <property type="entry name" value="T4SS_TraD"/>
</dbReference>
<evidence type="ECO:0000256" key="3">
    <source>
        <dbReference type="ARBA" id="ARBA00022692"/>
    </source>
</evidence>
<dbReference type="PANTHER" id="PTHR37937">
    <property type="entry name" value="CONJUGATIVE TRANSFER: DNA TRANSPORT"/>
    <property type="match status" value="1"/>
</dbReference>
<feature type="domain" description="Type IV secretion system coupling protein TraD DNA-binding" evidence="7">
    <location>
        <begin position="169"/>
        <end position="557"/>
    </location>
</feature>
<dbReference type="Pfam" id="PF12615">
    <property type="entry name" value="TraD_N"/>
    <property type="match status" value="1"/>
</dbReference>
<sequence length="611" mass="69706">MREEPNFKHYTRGGQISFHNLRMWDQITKTLVWVCLFLWVVLTGLITWLVTSPEKFHQAIAYYYASFLNLVKQKHTFTLPFHGKNYQQSVDTILHYPYYKENANHIVDLLGKSSLAAFVLSFVLGLCLAFYFIRRGKAQRANQFIRGSRIDTKENVIQQILEKKENSDITIDGFPLKVNSEVQHLLVHGTVGTGKSQLIMKIMDALRKRGDRVIVYDKGCAFIPHYFDSNQDVILNPFDARCPNWDMWLEAPRDSDFENMAESLIPMHGDSDPFWVNAARTVFSSVAAKMRKDKDRSVEKLLKLLLTGEFSHLEDYLKGTPAATLVSGKIEKTAISIRSVITTYLKSLTTLSGLNSEGVSPFSIRNYILNEQDSGWLFISSNGEQHKSLKPLMSMWLAMASLTLLSLTPNPDRRIWFICDELPSLHKLPLLGETIAEVRKFGGCFLLGMQSFSQLTKVYGQSGGAKELFDLLNTRFFFRSPSADMARLVASELGEEEIEESRENYSYGANSIRDGISLGSQRVTRPIVSYPQILELEDLKCFVRLPGSYPITQLTLELKDRPKHLKGFVERQFIIDELLQNIVKESANQEDEPGGYPKHLNKQPIEVEFEV</sequence>
<dbReference type="AlphaFoldDB" id="A0A0W0RZF4"/>
<dbReference type="Gene3D" id="3.40.50.300">
    <property type="entry name" value="P-loop containing nucleotide triphosphate hydrolases"/>
    <property type="match status" value="1"/>
</dbReference>
<accession>A0A0W0RZF4</accession>
<keyword evidence="4 6" id="KW-1133">Transmembrane helix</keyword>
<evidence type="ECO:0000256" key="4">
    <source>
        <dbReference type="ARBA" id="ARBA00022989"/>
    </source>
</evidence>
<evidence type="ECO:0000313" key="10">
    <source>
        <dbReference type="Proteomes" id="UP000054742"/>
    </source>
</evidence>
<evidence type="ECO:0000256" key="1">
    <source>
        <dbReference type="ARBA" id="ARBA00004651"/>
    </source>
</evidence>
<dbReference type="CDD" id="cd01127">
    <property type="entry name" value="TrwB_TraG_TraD_VirD4"/>
    <property type="match status" value="1"/>
</dbReference>
<dbReference type="RefSeq" id="WP_058443221.1">
    <property type="nucleotide sequence ID" value="NZ_CAAAHU010000024.1"/>
</dbReference>
<organism evidence="9 10">
    <name type="scientific">Legionella brunensis</name>
    <dbReference type="NCBI Taxonomy" id="29422"/>
    <lineage>
        <taxon>Bacteria</taxon>
        <taxon>Pseudomonadati</taxon>
        <taxon>Pseudomonadota</taxon>
        <taxon>Gammaproteobacteria</taxon>
        <taxon>Legionellales</taxon>
        <taxon>Legionellaceae</taxon>
        <taxon>Legionella</taxon>
    </lineage>
</organism>